<name>A0A4R6VAK6_9PAST</name>
<accession>A0A4R6VAK6</accession>
<reference evidence="1 2" key="1">
    <citation type="submission" date="2019-03" db="EMBL/GenBank/DDBJ databases">
        <title>Genomic Encyclopedia of Type Strains, Phase IV (KMG-IV): sequencing the most valuable type-strain genomes for metagenomic binning, comparative biology and taxonomic classification.</title>
        <authorList>
            <person name="Goeker M."/>
        </authorList>
    </citation>
    <scope>NUCLEOTIDE SEQUENCE [LARGE SCALE GENOMIC DNA]</scope>
    <source>
        <strain evidence="1 2">DSM 28403</strain>
    </source>
</reference>
<proteinExistence type="predicted"/>
<comment type="caution">
    <text evidence="1">The sequence shown here is derived from an EMBL/GenBank/DDBJ whole genome shotgun (WGS) entry which is preliminary data.</text>
</comment>
<sequence length="35" mass="4224">MIFCLCYTVDCIFYKQNNHQLKEKIQKKNESDGKI</sequence>
<evidence type="ECO:0000313" key="1">
    <source>
        <dbReference type="EMBL" id="TDQ56841.1"/>
    </source>
</evidence>
<dbReference type="AlphaFoldDB" id="A0A4R6VAK6"/>
<evidence type="ECO:0000313" key="2">
    <source>
        <dbReference type="Proteomes" id="UP000295657"/>
    </source>
</evidence>
<protein>
    <submittedName>
        <fullName evidence="1">Uncharacterized protein</fullName>
    </submittedName>
</protein>
<keyword evidence="2" id="KW-1185">Reference proteome</keyword>
<dbReference type="EMBL" id="SNYQ01000008">
    <property type="protein sequence ID" value="TDQ56841.1"/>
    <property type="molecule type" value="Genomic_DNA"/>
</dbReference>
<dbReference type="Proteomes" id="UP000295657">
    <property type="component" value="Unassembled WGS sequence"/>
</dbReference>
<gene>
    <name evidence="1" type="ORF">EDC45_1800</name>
</gene>
<organism evidence="1 2">
    <name type="scientific">Mesocricetibacter intestinalis</name>
    <dbReference type="NCBI Taxonomy" id="1521930"/>
    <lineage>
        <taxon>Bacteria</taxon>
        <taxon>Pseudomonadati</taxon>
        <taxon>Pseudomonadota</taxon>
        <taxon>Gammaproteobacteria</taxon>
        <taxon>Pasteurellales</taxon>
        <taxon>Pasteurellaceae</taxon>
        <taxon>Mesocricetibacter</taxon>
    </lineage>
</organism>